<name>A9FTX6_SORC5</name>
<organism evidence="2 3">
    <name type="scientific">Sorangium cellulosum (strain So ce56)</name>
    <name type="common">Polyangium cellulosum (strain So ce56)</name>
    <dbReference type="NCBI Taxonomy" id="448385"/>
    <lineage>
        <taxon>Bacteria</taxon>
        <taxon>Pseudomonadati</taxon>
        <taxon>Myxococcota</taxon>
        <taxon>Polyangia</taxon>
        <taxon>Polyangiales</taxon>
        <taxon>Polyangiaceae</taxon>
        <taxon>Sorangium</taxon>
    </lineage>
</organism>
<dbReference type="OrthoDB" id="9801841at2"/>
<keyword evidence="3" id="KW-1185">Reference proteome</keyword>
<dbReference type="HOGENOM" id="CLU_538511_0_0_7"/>
<feature type="compositionally biased region" description="Gly residues" evidence="1">
    <location>
        <begin position="68"/>
        <end position="88"/>
    </location>
</feature>
<dbReference type="PROSITE" id="PS51257">
    <property type="entry name" value="PROKAR_LIPOPROTEIN"/>
    <property type="match status" value="1"/>
</dbReference>
<gene>
    <name evidence="2" type="ordered locus">sce8405</name>
</gene>
<evidence type="ECO:0000313" key="3">
    <source>
        <dbReference type="Proteomes" id="UP000002139"/>
    </source>
</evidence>
<dbReference type="EMBL" id="AM746676">
    <property type="protein sequence ID" value="CAN98575.1"/>
    <property type="molecule type" value="Genomic_DNA"/>
</dbReference>
<dbReference type="KEGG" id="scl:sce8405"/>
<accession>A9FTX6</accession>
<protein>
    <submittedName>
        <fullName evidence="2">Uncharacterized protein</fullName>
    </submittedName>
</protein>
<dbReference type="BioCyc" id="SCEL448385:SCE_RS50070-MONOMER"/>
<evidence type="ECO:0000313" key="2">
    <source>
        <dbReference type="EMBL" id="CAN98575.1"/>
    </source>
</evidence>
<dbReference type="RefSeq" id="WP_012241014.1">
    <property type="nucleotide sequence ID" value="NC_010162.1"/>
</dbReference>
<sequence length="506" mass="50668">MISARSAGTCVWIGVGLASCFLGCNALFGIDEPTLDMTGSAAGTGGGGAAGTGGGAAGTGGGGAAGNGGSGAAGTGGGAAGTGGGGADSNGHVTATGTGGGPPGGPGLDETFGDAGMVTTDLDGKPAKAFSIVTLQPLPSGNVAVTGHYEYLFPEPFDDSDAFVAILTPEGALDPAFAPAFDGQEGFHNGRGVLPIDRGTSHDRILGAYIDEDHENIVVRVGHNDRETATPITRLWVAHVAPSGSTLIPSGNGGSSDVWSSFIFPSSAGNQLHRVLTPTRDADGLYFGDVRPGSEPTFENISIPFFIYESFAATARDGFVYVVSSHSADVIRFIEGGDGVSRDTGFGADSGYASVDLDALGLGTAQKAFAIVTDPRRNAYVGFVSTNPESPASAIVKIKADGSGLDSSFGASGVLKSEASSNAAWSCLLLDRRGRLVVAGDQAAGPVALRFSADGAHDGTLALSLPFSPKRCALDAAGRLLLAGSVVDSSDPAGRQVLALARLRLE</sequence>
<dbReference type="AlphaFoldDB" id="A9FTX6"/>
<proteinExistence type="predicted"/>
<evidence type="ECO:0000256" key="1">
    <source>
        <dbReference type="SAM" id="MobiDB-lite"/>
    </source>
</evidence>
<reference evidence="2 3" key="1">
    <citation type="journal article" date="2007" name="Nat. Biotechnol.">
        <title>Complete genome sequence of the myxobacterium Sorangium cellulosum.</title>
        <authorList>
            <person name="Schneiker S."/>
            <person name="Perlova O."/>
            <person name="Kaiser O."/>
            <person name="Gerth K."/>
            <person name="Alici A."/>
            <person name="Altmeyer M.O."/>
            <person name="Bartels D."/>
            <person name="Bekel T."/>
            <person name="Beyer S."/>
            <person name="Bode E."/>
            <person name="Bode H.B."/>
            <person name="Bolten C.J."/>
            <person name="Choudhuri J.V."/>
            <person name="Doss S."/>
            <person name="Elnakady Y.A."/>
            <person name="Frank B."/>
            <person name="Gaigalat L."/>
            <person name="Goesmann A."/>
            <person name="Groeger C."/>
            <person name="Gross F."/>
            <person name="Jelsbak L."/>
            <person name="Jelsbak L."/>
            <person name="Kalinowski J."/>
            <person name="Kegler C."/>
            <person name="Knauber T."/>
            <person name="Konietzny S."/>
            <person name="Kopp M."/>
            <person name="Krause L."/>
            <person name="Krug D."/>
            <person name="Linke B."/>
            <person name="Mahmud T."/>
            <person name="Martinez-Arias R."/>
            <person name="McHardy A.C."/>
            <person name="Merai M."/>
            <person name="Meyer F."/>
            <person name="Mormann S."/>
            <person name="Munoz-Dorado J."/>
            <person name="Perez J."/>
            <person name="Pradella S."/>
            <person name="Rachid S."/>
            <person name="Raddatz G."/>
            <person name="Rosenau F."/>
            <person name="Rueckert C."/>
            <person name="Sasse F."/>
            <person name="Scharfe M."/>
            <person name="Schuster S.C."/>
            <person name="Suen G."/>
            <person name="Treuner-Lange A."/>
            <person name="Velicer G.J."/>
            <person name="Vorholter F.-J."/>
            <person name="Weissman K.J."/>
            <person name="Welch R.D."/>
            <person name="Wenzel S.C."/>
            <person name="Whitworth D.E."/>
            <person name="Wilhelm S."/>
            <person name="Wittmann C."/>
            <person name="Bloecker H."/>
            <person name="Puehler A."/>
            <person name="Mueller R."/>
        </authorList>
    </citation>
    <scope>NUCLEOTIDE SEQUENCE [LARGE SCALE GENOMIC DNA]</scope>
    <source>
        <strain evidence="3">So ce56</strain>
    </source>
</reference>
<dbReference type="Proteomes" id="UP000002139">
    <property type="component" value="Chromosome"/>
</dbReference>
<feature type="region of interest" description="Disordered" evidence="1">
    <location>
        <begin position="68"/>
        <end position="110"/>
    </location>
</feature>